<dbReference type="EMBL" id="KZ772677">
    <property type="protein sequence ID" value="PTQ48456.1"/>
    <property type="molecule type" value="Genomic_DNA"/>
</dbReference>
<evidence type="ECO:0000259" key="7">
    <source>
        <dbReference type="Pfam" id="PF00501"/>
    </source>
</evidence>
<dbReference type="AlphaFoldDB" id="A0A2R6XQY7"/>
<dbReference type="Pfam" id="PF13193">
    <property type="entry name" value="AMP-binding_C"/>
    <property type="match status" value="1"/>
</dbReference>
<feature type="domain" description="AMP-dependent synthetase/ligase" evidence="7">
    <location>
        <begin position="37"/>
        <end position="406"/>
    </location>
</feature>
<reference evidence="10" key="1">
    <citation type="journal article" date="2017" name="Cell">
        <title>Insights into land plant evolution garnered from the Marchantia polymorpha genome.</title>
        <authorList>
            <person name="Bowman J.L."/>
            <person name="Kohchi T."/>
            <person name="Yamato K.T."/>
            <person name="Jenkins J."/>
            <person name="Shu S."/>
            <person name="Ishizaki K."/>
            <person name="Yamaoka S."/>
            <person name="Nishihama R."/>
            <person name="Nakamura Y."/>
            <person name="Berger F."/>
            <person name="Adam C."/>
            <person name="Aki S.S."/>
            <person name="Althoff F."/>
            <person name="Araki T."/>
            <person name="Arteaga-Vazquez M.A."/>
            <person name="Balasubrmanian S."/>
            <person name="Barry K."/>
            <person name="Bauer D."/>
            <person name="Boehm C.R."/>
            <person name="Briginshaw L."/>
            <person name="Caballero-Perez J."/>
            <person name="Catarino B."/>
            <person name="Chen F."/>
            <person name="Chiyoda S."/>
            <person name="Chovatia M."/>
            <person name="Davies K.M."/>
            <person name="Delmans M."/>
            <person name="Demura T."/>
            <person name="Dierschke T."/>
            <person name="Dolan L."/>
            <person name="Dorantes-Acosta A.E."/>
            <person name="Eklund D.M."/>
            <person name="Florent S.N."/>
            <person name="Flores-Sandoval E."/>
            <person name="Fujiyama A."/>
            <person name="Fukuzawa H."/>
            <person name="Galik B."/>
            <person name="Grimanelli D."/>
            <person name="Grimwood J."/>
            <person name="Grossniklaus U."/>
            <person name="Hamada T."/>
            <person name="Haseloff J."/>
            <person name="Hetherington A.J."/>
            <person name="Higo A."/>
            <person name="Hirakawa Y."/>
            <person name="Hundley H.N."/>
            <person name="Ikeda Y."/>
            <person name="Inoue K."/>
            <person name="Inoue S.I."/>
            <person name="Ishida S."/>
            <person name="Jia Q."/>
            <person name="Kakita M."/>
            <person name="Kanazawa T."/>
            <person name="Kawai Y."/>
            <person name="Kawashima T."/>
            <person name="Kennedy M."/>
            <person name="Kinose K."/>
            <person name="Kinoshita T."/>
            <person name="Kohara Y."/>
            <person name="Koide E."/>
            <person name="Komatsu K."/>
            <person name="Kopischke S."/>
            <person name="Kubo M."/>
            <person name="Kyozuka J."/>
            <person name="Lagercrantz U."/>
            <person name="Lin S.S."/>
            <person name="Lindquist E."/>
            <person name="Lipzen A.M."/>
            <person name="Lu C.W."/>
            <person name="De Luna E."/>
            <person name="Martienssen R.A."/>
            <person name="Minamino N."/>
            <person name="Mizutani M."/>
            <person name="Mizutani M."/>
            <person name="Mochizuki N."/>
            <person name="Monte I."/>
            <person name="Mosher R."/>
            <person name="Nagasaki H."/>
            <person name="Nakagami H."/>
            <person name="Naramoto S."/>
            <person name="Nishitani K."/>
            <person name="Ohtani M."/>
            <person name="Okamoto T."/>
            <person name="Okumura M."/>
            <person name="Phillips J."/>
            <person name="Pollak B."/>
            <person name="Reinders A."/>
            <person name="Rovekamp M."/>
            <person name="Sano R."/>
            <person name="Sawa S."/>
            <person name="Schmid M.W."/>
            <person name="Shirakawa M."/>
            <person name="Solano R."/>
            <person name="Spunde A."/>
            <person name="Suetsugu N."/>
            <person name="Sugano S."/>
            <person name="Sugiyama A."/>
            <person name="Sun R."/>
            <person name="Suzuki Y."/>
            <person name="Takenaka M."/>
            <person name="Takezawa D."/>
            <person name="Tomogane H."/>
            <person name="Tsuzuki M."/>
            <person name="Ueda T."/>
            <person name="Umeda M."/>
            <person name="Ward J.M."/>
            <person name="Watanabe Y."/>
            <person name="Yazaki K."/>
            <person name="Yokoyama R."/>
            <person name="Yoshitake Y."/>
            <person name="Yotsui I."/>
            <person name="Zachgo S."/>
            <person name="Schmutz J."/>
        </authorList>
    </citation>
    <scope>NUCLEOTIDE SEQUENCE [LARGE SCALE GENOMIC DNA]</scope>
    <source>
        <strain evidence="10">Tak-1</strain>
    </source>
</reference>
<proteinExistence type="inferred from homology"/>
<dbReference type="FunFam" id="3.40.50.12780:FF:000003">
    <property type="entry name" value="Long-chain-fatty-acid--CoA ligase FadD"/>
    <property type="match status" value="1"/>
</dbReference>
<name>A0A2R6XQY7_MARPO</name>
<organism evidence="9 10">
    <name type="scientific">Marchantia polymorpha</name>
    <name type="common">Common liverwort</name>
    <name type="synonym">Marchantia aquatica</name>
    <dbReference type="NCBI Taxonomy" id="3197"/>
    <lineage>
        <taxon>Eukaryota</taxon>
        <taxon>Viridiplantae</taxon>
        <taxon>Streptophyta</taxon>
        <taxon>Embryophyta</taxon>
        <taxon>Marchantiophyta</taxon>
        <taxon>Marchantiopsida</taxon>
        <taxon>Marchantiidae</taxon>
        <taxon>Marchantiales</taxon>
        <taxon>Marchantiaceae</taxon>
        <taxon>Marchantia</taxon>
    </lineage>
</organism>
<dbReference type="Gene3D" id="3.40.50.12780">
    <property type="entry name" value="N-terminal domain of ligase-like"/>
    <property type="match status" value="1"/>
</dbReference>
<gene>
    <name evidence="9" type="ORF">MARPO_0005s0102</name>
</gene>
<dbReference type="PANTHER" id="PTHR24096">
    <property type="entry name" value="LONG-CHAIN-FATTY-ACID--COA LIGASE"/>
    <property type="match status" value="1"/>
</dbReference>
<evidence type="ECO:0000256" key="2">
    <source>
        <dbReference type="ARBA" id="ARBA00012959"/>
    </source>
</evidence>
<keyword evidence="10" id="KW-1185">Reference proteome</keyword>
<dbReference type="EC" id="6.2.1.12" evidence="2"/>
<evidence type="ECO:0000259" key="8">
    <source>
        <dbReference type="Pfam" id="PF13193"/>
    </source>
</evidence>
<dbReference type="CDD" id="cd05904">
    <property type="entry name" value="4CL"/>
    <property type="match status" value="1"/>
</dbReference>
<evidence type="ECO:0000313" key="10">
    <source>
        <dbReference type="Proteomes" id="UP000244005"/>
    </source>
</evidence>
<feature type="domain" description="AMP-binding enzyme C-terminal" evidence="8">
    <location>
        <begin position="457"/>
        <end position="532"/>
    </location>
</feature>
<dbReference type="Gramene" id="Mp1g05060.1">
    <property type="protein sequence ID" value="Mp1g05060.1.cds"/>
    <property type="gene ID" value="Mp1g05060"/>
</dbReference>
<dbReference type="SUPFAM" id="SSF56801">
    <property type="entry name" value="Acetyl-CoA synthetase-like"/>
    <property type="match status" value="1"/>
</dbReference>
<keyword evidence="5" id="KW-0067">ATP-binding</keyword>
<dbReference type="OMA" id="LYWMPRF"/>
<dbReference type="PROSITE" id="PS00455">
    <property type="entry name" value="AMP_BINDING"/>
    <property type="match status" value="1"/>
</dbReference>
<accession>A0A2R6XQY7</accession>
<dbReference type="OrthoDB" id="10253869at2759"/>
<dbReference type="InterPro" id="IPR042099">
    <property type="entry name" value="ANL_N_sf"/>
</dbReference>
<comment type="similarity">
    <text evidence="1">Belongs to the ATP-dependent AMP-binding enzyme family.</text>
</comment>
<keyword evidence="4" id="KW-0547">Nucleotide-binding</keyword>
<dbReference type="GO" id="GO:0016405">
    <property type="term" value="F:CoA-ligase activity"/>
    <property type="evidence" value="ECO:0000318"/>
    <property type="project" value="GO_Central"/>
</dbReference>
<evidence type="ECO:0000256" key="4">
    <source>
        <dbReference type="ARBA" id="ARBA00022741"/>
    </source>
</evidence>
<comment type="catalytic activity">
    <reaction evidence="6">
        <text>(E)-4-coumarate + ATP + CoA = (E)-4-coumaroyl-CoA + AMP + diphosphate</text>
        <dbReference type="Rhea" id="RHEA:19641"/>
        <dbReference type="ChEBI" id="CHEBI:12876"/>
        <dbReference type="ChEBI" id="CHEBI:30616"/>
        <dbReference type="ChEBI" id="CHEBI:33019"/>
        <dbReference type="ChEBI" id="CHEBI:57287"/>
        <dbReference type="ChEBI" id="CHEBI:85008"/>
        <dbReference type="ChEBI" id="CHEBI:456215"/>
        <dbReference type="EC" id="6.2.1.12"/>
    </reaction>
    <physiologicalReaction direction="left-to-right" evidence="6">
        <dbReference type="Rhea" id="RHEA:19642"/>
    </physiologicalReaction>
</comment>
<protein>
    <recommendedName>
        <fullName evidence="2">4-coumarate--CoA ligase</fullName>
        <ecNumber evidence="2">6.2.1.12</ecNumber>
    </recommendedName>
</protein>
<dbReference type="InterPro" id="IPR000873">
    <property type="entry name" value="AMP-dep_synth/lig_dom"/>
</dbReference>
<evidence type="ECO:0000256" key="5">
    <source>
        <dbReference type="ARBA" id="ARBA00022840"/>
    </source>
</evidence>
<dbReference type="PANTHER" id="PTHR24096:SF149">
    <property type="entry name" value="AMP-BINDING DOMAIN-CONTAINING PROTEIN-RELATED"/>
    <property type="match status" value="1"/>
</dbReference>
<sequence length="548" mass="59605">MGFEKSGYRDGIFHSLLRPIPTPRNVDMVTYILFQQPHPQRTALVDSPTGASVSYAQLQRRVRAVASGLARKGVKQGDVVMLCMPNSIHWPVLLFASSFLGAVVTTANPVNSIPELRRQAQDCRAAFLITVPEHSAKLAPLGLPTILNDLDALGVASQVEVAGAPAPVARLSELLRADPDRAPRPFIRESDTALLLYSSGTTGASKGVVLTHLNVVESISQRDSLDCHLRVPDEIETHLVIIPLFHVMGLCVVLATLLRRSHKLVIVPKFDFPSMLAAVQRYKVTNMGLVPPIMVALTKSPLVSQYDLSSLKVIGYGAAPSGDVSGVAQRIKGVKLTQGYGMTETAGSGAAVSKDFVEYALERRSCGFLTANMQAKIVDVGTGEALPPNREGELWLHGLNVMRGYLNNEKATAETLDKDGWLHTGDLAKFDENGFLYIVDRLKELIKYNGFQVAPAELESVLLNHPEIVDTAVVPFPEETVGEIPVAFVVKRPGSSLTADAVMDYVAEQVSPYKKVRRVVFVDIIPKLESGKILRRDLKNLLAPTSKL</sequence>
<keyword evidence="3" id="KW-0436">Ligase</keyword>
<evidence type="ECO:0000256" key="1">
    <source>
        <dbReference type="ARBA" id="ARBA00006432"/>
    </source>
</evidence>
<evidence type="ECO:0000256" key="3">
    <source>
        <dbReference type="ARBA" id="ARBA00022598"/>
    </source>
</evidence>
<dbReference type="Gene3D" id="3.30.300.30">
    <property type="match status" value="1"/>
</dbReference>
<dbReference type="GO" id="GO:0016207">
    <property type="term" value="F:4-coumarate-CoA ligase activity"/>
    <property type="evidence" value="ECO:0007669"/>
    <property type="project" value="UniProtKB-EC"/>
</dbReference>
<dbReference type="FunFam" id="3.30.300.30:FF:000007">
    <property type="entry name" value="4-coumarate--CoA ligase 2"/>
    <property type="match status" value="1"/>
</dbReference>
<dbReference type="GO" id="GO:0005524">
    <property type="term" value="F:ATP binding"/>
    <property type="evidence" value="ECO:0007669"/>
    <property type="project" value="UniProtKB-KW"/>
</dbReference>
<dbReference type="InterPro" id="IPR045851">
    <property type="entry name" value="AMP-bd_C_sf"/>
</dbReference>
<evidence type="ECO:0000256" key="6">
    <source>
        <dbReference type="ARBA" id="ARBA00034252"/>
    </source>
</evidence>
<evidence type="ECO:0000313" key="9">
    <source>
        <dbReference type="EMBL" id="PTQ48456.1"/>
    </source>
</evidence>
<dbReference type="Proteomes" id="UP000244005">
    <property type="component" value="Unassembled WGS sequence"/>
</dbReference>
<dbReference type="InterPro" id="IPR025110">
    <property type="entry name" value="AMP-bd_C"/>
</dbReference>
<dbReference type="Pfam" id="PF00501">
    <property type="entry name" value="AMP-binding"/>
    <property type="match status" value="1"/>
</dbReference>
<dbReference type="InterPro" id="IPR020845">
    <property type="entry name" value="AMP-binding_CS"/>
</dbReference>